<comment type="caution">
    <text evidence="1">The sequence shown here is derived from an EMBL/GenBank/DDBJ whole genome shotgun (WGS) entry which is preliminary data.</text>
</comment>
<name>A0ABT7H792_9GAMM</name>
<dbReference type="RefSeq" id="WP_228743352.1">
    <property type="nucleotide sequence ID" value="NZ_JASSQD010000001.1"/>
</dbReference>
<evidence type="ECO:0000313" key="1">
    <source>
        <dbReference type="EMBL" id="MDK9556209.1"/>
    </source>
</evidence>
<reference evidence="1 2" key="1">
    <citation type="submission" date="2023-05" db="EMBL/GenBank/DDBJ databases">
        <title>Marinobacter albus sp. nov., a marine bacterium isolated from sand in a coastal intertidal zone of huludao.</title>
        <authorList>
            <person name="Deng T."/>
        </authorList>
    </citation>
    <scope>NUCLEOTIDE SEQUENCE [LARGE SCALE GENOMIC DNA]</scope>
    <source>
        <strain evidence="1 2">M216</strain>
    </source>
</reference>
<dbReference type="EMBL" id="JASSQD010000001">
    <property type="protein sequence ID" value="MDK9556209.1"/>
    <property type="molecule type" value="Genomic_DNA"/>
</dbReference>
<sequence length="163" mass="17795">MSQHRFVVMDMFSGIGIVGRLVGRSVRGAGSVVLFALPALVSAQSEAPGEDDAFEYEERSTIHNIPLRSIEEDVLANTVIEGGLSAPAVGVPVKPATDDDFYLDPLALQPRDSRTDLGRSEIPVEFRFSNPKSIPGQTHSNNYVIRPPENRNYDALNVNMTGR</sequence>
<evidence type="ECO:0000313" key="2">
    <source>
        <dbReference type="Proteomes" id="UP001223547"/>
    </source>
</evidence>
<protein>
    <submittedName>
        <fullName evidence="1">Uncharacterized protein</fullName>
    </submittedName>
</protein>
<gene>
    <name evidence="1" type="ORF">QQF73_01130</name>
</gene>
<accession>A0ABT7H792</accession>
<proteinExistence type="predicted"/>
<dbReference type="Proteomes" id="UP001223547">
    <property type="component" value="Unassembled WGS sequence"/>
</dbReference>
<organism evidence="1 2">
    <name type="scientific">Marinobacter albus</name>
    <dbReference type="NCBI Taxonomy" id="3030833"/>
    <lineage>
        <taxon>Bacteria</taxon>
        <taxon>Pseudomonadati</taxon>
        <taxon>Pseudomonadota</taxon>
        <taxon>Gammaproteobacteria</taxon>
        <taxon>Pseudomonadales</taxon>
        <taxon>Marinobacteraceae</taxon>
        <taxon>Marinobacter</taxon>
    </lineage>
</organism>
<keyword evidence="2" id="KW-1185">Reference proteome</keyword>